<dbReference type="GO" id="GO:0046872">
    <property type="term" value="F:metal ion binding"/>
    <property type="evidence" value="ECO:0007669"/>
    <property type="project" value="UniProtKB-KW"/>
</dbReference>
<dbReference type="EMBL" id="KK112221">
    <property type="protein sequence ID" value="KFM57086.1"/>
    <property type="molecule type" value="Genomic_DNA"/>
</dbReference>
<comment type="pathway">
    <text evidence="2">Purine metabolism; IMP biosynthesis via salvage pathway; IMP from AMP: step 1/1.</text>
</comment>
<dbReference type="Gene3D" id="4.10.800.20">
    <property type="match status" value="1"/>
</dbReference>
<evidence type="ECO:0000256" key="2">
    <source>
        <dbReference type="ARBA" id="ARBA00004955"/>
    </source>
</evidence>
<dbReference type="PANTHER" id="PTHR11359:SF0">
    <property type="entry name" value="AMP DEAMINASE"/>
    <property type="match status" value="1"/>
</dbReference>
<dbReference type="GO" id="GO:0003876">
    <property type="term" value="F:AMP deaminase activity"/>
    <property type="evidence" value="ECO:0007669"/>
    <property type="project" value="UniProtKB-EC"/>
</dbReference>
<dbReference type="AlphaFoldDB" id="A0A087SW47"/>
<keyword evidence="6" id="KW-0378">Hydrolase</keyword>
<dbReference type="OMA" id="ICKTYER"/>
<reference evidence="9 10" key="1">
    <citation type="submission" date="2013-11" db="EMBL/GenBank/DDBJ databases">
        <title>Genome sequencing of Stegodyphus mimosarum.</title>
        <authorList>
            <person name="Bechsgaard J."/>
        </authorList>
    </citation>
    <scope>NUCLEOTIDE SEQUENCE [LARGE SCALE GENOMIC DNA]</scope>
</reference>
<keyword evidence="5" id="KW-0479">Metal-binding</keyword>
<feature type="non-terminal residue" evidence="9">
    <location>
        <position position="133"/>
    </location>
</feature>
<dbReference type="OrthoDB" id="1723809at2759"/>
<evidence type="ECO:0000256" key="7">
    <source>
        <dbReference type="ARBA" id="ARBA00022833"/>
    </source>
</evidence>
<evidence type="ECO:0000256" key="5">
    <source>
        <dbReference type="ARBA" id="ARBA00022723"/>
    </source>
</evidence>
<dbReference type="InterPro" id="IPR006329">
    <property type="entry name" value="AMPD"/>
</dbReference>
<dbReference type="SUPFAM" id="SSF51556">
    <property type="entry name" value="Metallo-dependent hydrolases"/>
    <property type="match status" value="1"/>
</dbReference>
<dbReference type="STRING" id="407821.A0A087SW47"/>
<gene>
    <name evidence="9" type="ORF">X975_15513</name>
</gene>
<dbReference type="Pfam" id="PF19326">
    <property type="entry name" value="AMP_deaminase"/>
    <property type="match status" value="1"/>
</dbReference>
<comment type="similarity">
    <text evidence="3">Belongs to the metallo-dependent hydrolases superfamily. Adenosine and AMP deaminases family.</text>
</comment>
<organism evidence="9 10">
    <name type="scientific">Stegodyphus mimosarum</name>
    <name type="common">African social velvet spider</name>
    <dbReference type="NCBI Taxonomy" id="407821"/>
    <lineage>
        <taxon>Eukaryota</taxon>
        <taxon>Metazoa</taxon>
        <taxon>Ecdysozoa</taxon>
        <taxon>Arthropoda</taxon>
        <taxon>Chelicerata</taxon>
        <taxon>Arachnida</taxon>
        <taxon>Araneae</taxon>
        <taxon>Araneomorphae</taxon>
        <taxon>Entelegynae</taxon>
        <taxon>Eresoidea</taxon>
        <taxon>Eresidae</taxon>
        <taxon>Stegodyphus</taxon>
    </lineage>
</organism>
<keyword evidence="7" id="KW-0862">Zinc</keyword>
<dbReference type="GO" id="GO:0046033">
    <property type="term" value="P:AMP metabolic process"/>
    <property type="evidence" value="ECO:0007669"/>
    <property type="project" value="TreeGrafter"/>
</dbReference>
<dbReference type="PANTHER" id="PTHR11359">
    <property type="entry name" value="AMP DEAMINASE"/>
    <property type="match status" value="1"/>
</dbReference>
<dbReference type="Gene3D" id="3.20.20.140">
    <property type="entry name" value="Metal-dependent hydrolases"/>
    <property type="match status" value="1"/>
</dbReference>
<keyword evidence="10" id="KW-1185">Reference proteome</keyword>
<keyword evidence="8" id="KW-0546">Nucleotide metabolism</keyword>
<dbReference type="GO" id="GO:0032264">
    <property type="term" value="P:IMP salvage"/>
    <property type="evidence" value="ECO:0007669"/>
    <property type="project" value="InterPro"/>
</dbReference>
<sequence length="133" mass="15818">MNQKHLLRFIKKSMKVHADDVVRISDGKPMTLKEVFEALNLTTYDLSVDMLDVHADRNTFHRFDKFNAKYNPIGESSLREIYLKTDNYVEGKYFAAILKEVISDLEESKYQNAEFRLSIYGRKMEEWDRLSKW</sequence>
<evidence type="ECO:0000256" key="6">
    <source>
        <dbReference type="ARBA" id="ARBA00022801"/>
    </source>
</evidence>
<evidence type="ECO:0000256" key="1">
    <source>
        <dbReference type="ARBA" id="ARBA00001947"/>
    </source>
</evidence>
<dbReference type="EC" id="3.5.4.6" evidence="4"/>
<dbReference type="Proteomes" id="UP000054359">
    <property type="component" value="Unassembled WGS sequence"/>
</dbReference>
<evidence type="ECO:0000313" key="10">
    <source>
        <dbReference type="Proteomes" id="UP000054359"/>
    </source>
</evidence>
<dbReference type="FunFam" id="4.10.800.20:FF:000001">
    <property type="entry name" value="AMP deaminase"/>
    <property type="match status" value="1"/>
</dbReference>
<accession>A0A087SW47</accession>
<evidence type="ECO:0000256" key="4">
    <source>
        <dbReference type="ARBA" id="ARBA00012775"/>
    </source>
</evidence>
<evidence type="ECO:0000313" key="9">
    <source>
        <dbReference type="EMBL" id="KFM57086.1"/>
    </source>
</evidence>
<evidence type="ECO:0000256" key="3">
    <source>
        <dbReference type="ARBA" id="ARBA00006676"/>
    </source>
</evidence>
<dbReference type="GO" id="GO:0005829">
    <property type="term" value="C:cytosol"/>
    <property type="evidence" value="ECO:0007669"/>
    <property type="project" value="TreeGrafter"/>
</dbReference>
<name>A0A087SW47_STEMI</name>
<protein>
    <recommendedName>
        <fullName evidence="4">AMP deaminase</fullName>
        <ecNumber evidence="4">3.5.4.6</ecNumber>
    </recommendedName>
</protein>
<proteinExistence type="inferred from homology"/>
<dbReference type="InterPro" id="IPR032466">
    <property type="entry name" value="Metal_Hydrolase"/>
</dbReference>
<evidence type="ECO:0000256" key="8">
    <source>
        <dbReference type="ARBA" id="ARBA00023080"/>
    </source>
</evidence>
<comment type="cofactor">
    <cofactor evidence="1">
        <name>Zn(2+)</name>
        <dbReference type="ChEBI" id="CHEBI:29105"/>
    </cofactor>
</comment>